<reference evidence="1 2" key="1">
    <citation type="submission" date="2024-04" db="EMBL/GenBank/DDBJ databases">
        <title>Tritrichomonas musculus Genome.</title>
        <authorList>
            <person name="Alves-Ferreira E."/>
            <person name="Grigg M."/>
            <person name="Lorenzi H."/>
            <person name="Galac M."/>
        </authorList>
    </citation>
    <scope>NUCLEOTIDE SEQUENCE [LARGE SCALE GENOMIC DNA]</scope>
    <source>
        <strain evidence="1 2">EAF2021</strain>
    </source>
</reference>
<dbReference type="Proteomes" id="UP001470230">
    <property type="component" value="Unassembled WGS sequence"/>
</dbReference>
<evidence type="ECO:0000313" key="2">
    <source>
        <dbReference type="Proteomes" id="UP001470230"/>
    </source>
</evidence>
<dbReference type="Gene3D" id="3.40.960.10">
    <property type="entry name" value="VSR Endonuclease"/>
    <property type="match status" value="1"/>
</dbReference>
<dbReference type="EMBL" id="JAPFFF010000001">
    <property type="protein sequence ID" value="KAK8900030.1"/>
    <property type="molecule type" value="Genomic_DNA"/>
</dbReference>
<evidence type="ECO:0008006" key="3">
    <source>
        <dbReference type="Google" id="ProtNLM"/>
    </source>
</evidence>
<proteinExistence type="predicted"/>
<gene>
    <name evidence="1" type="ORF">M9Y10_002353</name>
</gene>
<name>A0ABR2L9K3_9EUKA</name>
<evidence type="ECO:0000313" key="1">
    <source>
        <dbReference type="EMBL" id="KAK8900030.1"/>
    </source>
</evidence>
<protein>
    <recommendedName>
        <fullName evidence="3">DUF559 domain-containing protein</fullName>
    </recommendedName>
</protein>
<comment type="caution">
    <text evidence="1">The sequence shown here is derived from an EMBL/GenBank/DDBJ whole genome shotgun (WGS) entry which is preliminary data.</text>
</comment>
<keyword evidence="2" id="KW-1185">Reference proteome</keyword>
<sequence length="250" mass="30728">MTRWNTQLVASEMMKENCKLIDEYKNARTKMKYIYEDKEYTVAWYHWTDKKHPSRPHLHGGNQFHNRPNKSRQWNNELVNELLQKEDCELADDYINYDTKFKYSYHGSYYWISLHNWIGKKSRPHFNKNVLEKQFREYLEENNIEFIAQKSFDDLKSDKNKKLRFDFYLVQQNILVEMDEKPHFYVKRNMERDKLKDEYCLEHKIKLLRIDESTSKDDYKKALNDIIETDIYILRYGEIYKRYEANHNAG</sequence>
<accession>A0ABR2L9K3</accession>
<organism evidence="1 2">
    <name type="scientific">Tritrichomonas musculus</name>
    <dbReference type="NCBI Taxonomy" id="1915356"/>
    <lineage>
        <taxon>Eukaryota</taxon>
        <taxon>Metamonada</taxon>
        <taxon>Parabasalia</taxon>
        <taxon>Tritrichomonadida</taxon>
        <taxon>Tritrichomonadidae</taxon>
        <taxon>Tritrichomonas</taxon>
    </lineage>
</organism>